<dbReference type="Gene3D" id="1.20.1050.10">
    <property type="match status" value="1"/>
</dbReference>
<name>A0A9P6QV68_9FUNG</name>
<gene>
    <name evidence="2" type="ORF">BGZ99_002967</name>
</gene>
<dbReference type="SUPFAM" id="SSF47616">
    <property type="entry name" value="GST C-terminal domain-like"/>
    <property type="match status" value="1"/>
</dbReference>
<evidence type="ECO:0000259" key="1">
    <source>
        <dbReference type="PROSITE" id="PS50405"/>
    </source>
</evidence>
<dbReference type="InterPro" id="IPR010987">
    <property type="entry name" value="Glutathione-S-Trfase_C-like"/>
</dbReference>
<evidence type="ECO:0000313" key="2">
    <source>
        <dbReference type="EMBL" id="KAG0302544.1"/>
    </source>
</evidence>
<dbReference type="InterPro" id="IPR004046">
    <property type="entry name" value="GST_C"/>
</dbReference>
<proteinExistence type="predicted"/>
<comment type="caution">
    <text evidence="2">The sequence shown here is derived from an EMBL/GenBank/DDBJ whole genome shotgun (WGS) entry which is preliminary data.</text>
</comment>
<dbReference type="AlphaFoldDB" id="A0A9P6QV68"/>
<dbReference type="Pfam" id="PF14497">
    <property type="entry name" value="GST_C_3"/>
    <property type="match status" value="1"/>
</dbReference>
<dbReference type="EMBL" id="JAAAIP010001972">
    <property type="protein sequence ID" value="KAG0302544.1"/>
    <property type="molecule type" value="Genomic_DNA"/>
</dbReference>
<keyword evidence="3" id="KW-1185">Reference proteome</keyword>
<organism evidence="2 3">
    <name type="scientific">Dissophora globulifera</name>
    <dbReference type="NCBI Taxonomy" id="979702"/>
    <lineage>
        <taxon>Eukaryota</taxon>
        <taxon>Fungi</taxon>
        <taxon>Fungi incertae sedis</taxon>
        <taxon>Mucoromycota</taxon>
        <taxon>Mortierellomycotina</taxon>
        <taxon>Mortierellomycetes</taxon>
        <taxon>Mortierellales</taxon>
        <taxon>Mortierellaceae</taxon>
        <taxon>Dissophora</taxon>
    </lineage>
</organism>
<sequence>AVITGIWRSSDPKSKENIDKTFEKITPYFDGIERYLVKNGSNGYLLGEKTTYPEFLWYHWMQYFNEAFAEQMNALVSETTRPALYKMYQRLSANPRLRAYIAGGRWQFRPAPAAHAAT</sequence>
<feature type="non-terminal residue" evidence="2">
    <location>
        <position position="118"/>
    </location>
</feature>
<evidence type="ECO:0000313" key="3">
    <source>
        <dbReference type="Proteomes" id="UP000738325"/>
    </source>
</evidence>
<reference evidence="2" key="1">
    <citation type="journal article" date="2020" name="Fungal Divers.">
        <title>Resolving the Mortierellaceae phylogeny through synthesis of multi-gene phylogenetics and phylogenomics.</title>
        <authorList>
            <person name="Vandepol N."/>
            <person name="Liber J."/>
            <person name="Desiro A."/>
            <person name="Na H."/>
            <person name="Kennedy M."/>
            <person name="Barry K."/>
            <person name="Grigoriev I.V."/>
            <person name="Miller A.N."/>
            <person name="O'Donnell K."/>
            <person name="Stajich J.E."/>
            <person name="Bonito G."/>
        </authorList>
    </citation>
    <scope>NUCLEOTIDE SEQUENCE</scope>
    <source>
        <strain evidence="2">REB-010B</strain>
    </source>
</reference>
<dbReference type="InterPro" id="IPR036282">
    <property type="entry name" value="Glutathione-S-Trfase_C_sf"/>
</dbReference>
<feature type="domain" description="GST C-terminal" evidence="1">
    <location>
        <begin position="1"/>
        <end position="114"/>
    </location>
</feature>
<dbReference type="Proteomes" id="UP000738325">
    <property type="component" value="Unassembled WGS sequence"/>
</dbReference>
<protein>
    <recommendedName>
        <fullName evidence="1">GST C-terminal domain-containing protein</fullName>
    </recommendedName>
</protein>
<dbReference type="PROSITE" id="PS50405">
    <property type="entry name" value="GST_CTER"/>
    <property type="match status" value="1"/>
</dbReference>
<accession>A0A9P6QV68</accession>
<dbReference type="OrthoDB" id="414243at2759"/>